<comment type="caution">
    <text evidence="2">The sequence shown here is derived from an EMBL/GenBank/DDBJ whole genome shotgun (WGS) entry which is preliminary data.</text>
</comment>
<accession>A0A5B7HX69</accession>
<protein>
    <submittedName>
        <fullName evidence="2">Uncharacterized protein</fullName>
    </submittedName>
</protein>
<evidence type="ECO:0000313" key="2">
    <source>
        <dbReference type="EMBL" id="MPC74543.1"/>
    </source>
</evidence>
<evidence type="ECO:0000256" key="1">
    <source>
        <dbReference type="SAM" id="MobiDB-lite"/>
    </source>
</evidence>
<dbReference type="AlphaFoldDB" id="A0A5B7HX69"/>
<feature type="compositionally biased region" description="Polar residues" evidence="1">
    <location>
        <begin position="68"/>
        <end position="78"/>
    </location>
</feature>
<dbReference type="EMBL" id="VSRR010039125">
    <property type="protein sequence ID" value="MPC74543.1"/>
    <property type="molecule type" value="Genomic_DNA"/>
</dbReference>
<reference evidence="2 3" key="1">
    <citation type="submission" date="2019-05" db="EMBL/GenBank/DDBJ databases">
        <title>Another draft genome of Portunus trituberculatus and its Hox gene families provides insights of decapod evolution.</title>
        <authorList>
            <person name="Jeong J.-H."/>
            <person name="Song I."/>
            <person name="Kim S."/>
            <person name="Choi T."/>
            <person name="Kim D."/>
            <person name="Ryu S."/>
            <person name="Kim W."/>
        </authorList>
    </citation>
    <scope>NUCLEOTIDE SEQUENCE [LARGE SCALE GENOMIC DNA]</scope>
    <source>
        <tissue evidence="2">Muscle</tissue>
    </source>
</reference>
<proteinExistence type="predicted"/>
<keyword evidence="3" id="KW-1185">Reference proteome</keyword>
<organism evidence="2 3">
    <name type="scientific">Portunus trituberculatus</name>
    <name type="common">Swimming crab</name>
    <name type="synonym">Neptunus trituberculatus</name>
    <dbReference type="NCBI Taxonomy" id="210409"/>
    <lineage>
        <taxon>Eukaryota</taxon>
        <taxon>Metazoa</taxon>
        <taxon>Ecdysozoa</taxon>
        <taxon>Arthropoda</taxon>
        <taxon>Crustacea</taxon>
        <taxon>Multicrustacea</taxon>
        <taxon>Malacostraca</taxon>
        <taxon>Eumalacostraca</taxon>
        <taxon>Eucarida</taxon>
        <taxon>Decapoda</taxon>
        <taxon>Pleocyemata</taxon>
        <taxon>Brachyura</taxon>
        <taxon>Eubrachyura</taxon>
        <taxon>Portunoidea</taxon>
        <taxon>Portunidae</taxon>
        <taxon>Portuninae</taxon>
        <taxon>Portunus</taxon>
    </lineage>
</organism>
<dbReference type="Proteomes" id="UP000324222">
    <property type="component" value="Unassembled WGS sequence"/>
</dbReference>
<evidence type="ECO:0000313" key="3">
    <source>
        <dbReference type="Proteomes" id="UP000324222"/>
    </source>
</evidence>
<feature type="region of interest" description="Disordered" evidence="1">
    <location>
        <begin position="17"/>
        <end position="37"/>
    </location>
</feature>
<feature type="region of interest" description="Disordered" evidence="1">
    <location>
        <begin position="54"/>
        <end position="78"/>
    </location>
</feature>
<sequence length="78" mass="8719">MRRGTPGLLDVVVTRRQPPGACRPSRPGEPHHNPIFMTSNDIGYCEGRGSTWTRARTSDGTRPFPITDTRTNTPPFRL</sequence>
<name>A0A5B7HX69_PORTR</name>
<gene>
    <name evidence="2" type="ORF">E2C01_068903</name>
</gene>